<organism evidence="1 2">
    <name type="scientific">Rhododendron molle</name>
    <name type="common">Chinese azalea</name>
    <name type="synonym">Azalea mollis</name>
    <dbReference type="NCBI Taxonomy" id="49168"/>
    <lineage>
        <taxon>Eukaryota</taxon>
        <taxon>Viridiplantae</taxon>
        <taxon>Streptophyta</taxon>
        <taxon>Embryophyta</taxon>
        <taxon>Tracheophyta</taxon>
        <taxon>Spermatophyta</taxon>
        <taxon>Magnoliopsida</taxon>
        <taxon>eudicotyledons</taxon>
        <taxon>Gunneridae</taxon>
        <taxon>Pentapetalae</taxon>
        <taxon>asterids</taxon>
        <taxon>Ericales</taxon>
        <taxon>Ericaceae</taxon>
        <taxon>Ericoideae</taxon>
        <taxon>Rhodoreae</taxon>
        <taxon>Rhododendron</taxon>
    </lineage>
</organism>
<reference evidence="1" key="1">
    <citation type="submission" date="2022-02" db="EMBL/GenBank/DDBJ databases">
        <title>Plant Genome Project.</title>
        <authorList>
            <person name="Zhang R.-G."/>
        </authorList>
    </citation>
    <scope>NUCLEOTIDE SEQUENCE</scope>
    <source>
        <strain evidence="1">AT1</strain>
    </source>
</reference>
<evidence type="ECO:0000313" key="2">
    <source>
        <dbReference type="Proteomes" id="UP001062846"/>
    </source>
</evidence>
<accession>A0ACC0LIB3</accession>
<keyword evidence="2" id="KW-1185">Reference proteome</keyword>
<evidence type="ECO:0000313" key="1">
    <source>
        <dbReference type="EMBL" id="KAI8528094.1"/>
    </source>
</evidence>
<gene>
    <name evidence="1" type="ORF">RHMOL_Rhmol12G0124600</name>
</gene>
<name>A0ACC0LIB3_RHOML</name>
<protein>
    <submittedName>
        <fullName evidence="1">Uncharacterized protein</fullName>
    </submittedName>
</protein>
<proteinExistence type="predicted"/>
<dbReference type="Proteomes" id="UP001062846">
    <property type="component" value="Chromosome 12"/>
</dbReference>
<sequence length="847" mass="92864">MRGKGGMFRYTDNVDKLLMLFGTLGSIGNGMMTPVMMVFVSGLINSYGSMKPDTSSASHTRDKYALKLLYLAIGGGLSAFMDGACFTRTAERQTSRMRMQYLRSILRRDVGFFDNQAASSTTFQAISGISSDAQSIQSVIAEKIPHFMVNFSTFIGCIIVSFLLSWRLALAALPLTLLFIVPGLGFGKLMMELGMKTKDAYGVAGEIAEQAISSIRTIYSFVGEHETLNRFSLALQKSTELGIKQGLTKGLLLGSMGMIYVNYAFQAWLGSVLVTTQGESAGEVFIAGLCVVLGGGFLMSTLPNMSFFAEAKAAATRISEMIDQVTLIDIEDEKGETLDQVRGEIEFKEIDFSYPSRPDTQILEGFNLKVEAGKTVGLVGSSGSGKSTIISLLERFYDPVKGDILLDGCNIKRFRLQWLRSQMGLVNQEPVLFATSIKENILFGDEGASMENVIAAAKAANAHNFITKLSKGYDTRVGHNFYVSSYTLEIILCLMKLTWALVRHPKILLLDEATSALDGQSEKLVQVALDKASVGRTTSTIAHRLTTVRKANTIVVLQNGRVLESGSHDEIIQMETEGGAYLRMVQLQQIAEKEARKSFDHPSNARSDHEIKSSTSLYTSHSPSWQGSPVMEKIHIDNEALSFDFEMQPHVEDDGESLKKSSYPAPYQWRLIQMNAPEWKRSLLGCVGAIGYGAMQPFSSYSLGTLISIYLLRDHSKVESQSNSMKEGYETYCGERGVQLSGGQKQRIALARAFLKKPAILLLDEATSALDSMSENLVQKALDEMMVGITCVVIAHRLSTIQKSDTIVVIKDGKVAEHGSHSDLLAVGKGGYYYSLLNLQSNRALNS</sequence>
<dbReference type="EMBL" id="CM046399">
    <property type="protein sequence ID" value="KAI8528094.1"/>
    <property type="molecule type" value="Genomic_DNA"/>
</dbReference>
<comment type="caution">
    <text evidence="1">The sequence shown here is derived from an EMBL/GenBank/DDBJ whole genome shotgun (WGS) entry which is preliminary data.</text>
</comment>